<evidence type="ECO:0000313" key="2">
    <source>
        <dbReference type="Proteomes" id="UP001056978"/>
    </source>
</evidence>
<gene>
    <name evidence="1" type="ORF">MKS88_000581</name>
</gene>
<dbReference type="EMBL" id="CM043769">
    <property type="protein sequence ID" value="KAI4841341.1"/>
    <property type="molecule type" value="Genomic_DNA"/>
</dbReference>
<protein>
    <submittedName>
        <fullName evidence="1">Fam-m protein</fullName>
    </submittedName>
</protein>
<keyword evidence="2" id="KW-1185">Reference proteome</keyword>
<reference evidence="1" key="1">
    <citation type="submission" date="2022-06" db="EMBL/GenBank/DDBJ databases">
        <title>The First Complete Genome of the Simian Malaria Parasite Plasmodium brasilianum.</title>
        <authorList>
            <person name="Bajic M."/>
            <person name="Ravishankar S."/>
        </authorList>
    </citation>
    <scope>NUCLEOTIDE SEQUENCE</scope>
    <source>
        <strain evidence="1">Bolivian I</strain>
    </source>
</reference>
<dbReference type="Proteomes" id="UP001056978">
    <property type="component" value="Chromosome 1"/>
</dbReference>
<sequence>MEQKIMFLLFIKILGFILLGSIYHFYNDKISLNNLMNENCKIFKRFDTRNYRLLSKYKQNKDSDMLGLNDIPINGKPNKGKIKHSTRSSLNKEQYYTEVIDYINGMFDGKHFHFEKKLIKKKDYDDFLEKKRRTRDIALKKIKFRNYSFGTFIFFHFIVLGIGLPILQGFNKLKELGDWLKTSLNLSDTWNAVEGYLGEAKYYFFLICFCVIIAILAIIIIISIPKILSNNEKYKRIKYMNE</sequence>
<accession>A0ACB9YH13</accession>
<name>A0ACB9YH13_PLABR</name>
<evidence type="ECO:0000313" key="1">
    <source>
        <dbReference type="EMBL" id="KAI4841341.1"/>
    </source>
</evidence>
<comment type="caution">
    <text evidence="1">The sequence shown here is derived from an EMBL/GenBank/DDBJ whole genome shotgun (WGS) entry which is preliminary data.</text>
</comment>
<proteinExistence type="predicted"/>
<organism evidence="1 2">
    <name type="scientific">Plasmodium brasilianum</name>
    <dbReference type="NCBI Taxonomy" id="5824"/>
    <lineage>
        <taxon>Eukaryota</taxon>
        <taxon>Sar</taxon>
        <taxon>Alveolata</taxon>
        <taxon>Apicomplexa</taxon>
        <taxon>Aconoidasida</taxon>
        <taxon>Haemosporida</taxon>
        <taxon>Plasmodiidae</taxon>
        <taxon>Plasmodium</taxon>
        <taxon>Plasmodium (Plasmodium)</taxon>
    </lineage>
</organism>